<gene>
    <name evidence="2" type="ORF">C6N40_01160</name>
</gene>
<accession>A0A2P6MCQ8</accession>
<evidence type="ECO:0000313" key="3">
    <source>
        <dbReference type="Proteomes" id="UP000241736"/>
    </source>
</evidence>
<evidence type="ECO:0008006" key="4">
    <source>
        <dbReference type="Google" id="ProtNLM"/>
    </source>
</evidence>
<sequence length="301" mass="32353">MTRLLPLVLLFALGLAADVRADDALPLCAGPDPSGLPEDPGADPARRLETLARWQQEDPSASQKLRMGALYRLGRSHPAALVDADLQKARELLADAALDGELTAMASSAELELAHGDAMSGMVWAQLYAHYMQIREPSQHRTYQADLIRRGFAALPPGQETEERVAGNVRAVLDRFGPRIEAGFAAGPGDDATAGPPCRPLHQVYPTELRGSGRVPLSGGRNTVRRHDLHRPGMALFRLHIAPSGEVSQALVVESLPGPAAGEALRASVQRLRFNAVADGAPTRTVLVPLVYDDQSVRIRD</sequence>
<keyword evidence="1" id="KW-0732">Signal</keyword>
<organism evidence="2 3">
    <name type="scientific">Arenimonas caeni</name>
    <dbReference type="NCBI Taxonomy" id="2058085"/>
    <lineage>
        <taxon>Bacteria</taxon>
        <taxon>Pseudomonadati</taxon>
        <taxon>Pseudomonadota</taxon>
        <taxon>Gammaproteobacteria</taxon>
        <taxon>Lysobacterales</taxon>
        <taxon>Lysobacteraceae</taxon>
        <taxon>Arenimonas</taxon>
    </lineage>
</organism>
<evidence type="ECO:0000313" key="2">
    <source>
        <dbReference type="EMBL" id="PRH83780.1"/>
    </source>
</evidence>
<dbReference type="EMBL" id="PVLF01000001">
    <property type="protein sequence ID" value="PRH83780.1"/>
    <property type="molecule type" value="Genomic_DNA"/>
</dbReference>
<comment type="caution">
    <text evidence="2">The sequence shown here is derived from an EMBL/GenBank/DDBJ whole genome shotgun (WGS) entry which is preliminary data.</text>
</comment>
<name>A0A2P6MCQ8_9GAMM</name>
<reference evidence="2 3" key="1">
    <citation type="submission" date="2018-03" db="EMBL/GenBank/DDBJ databases">
        <title>Arenimonas caeni sp. nov., isolated from activated sludge.</title>
        <authorList>
            <person name="Liu H."/>
        </authorList>
    </citation>
    <scope>NUCLEOTIDE SEQUENCE [LARGE SCALE GENOMIC DNA]</scope>
    <source>
        <strain evidence="3">z29</strain>
    </source>
</reference>
<feature type="chain" id="PRO_5015160868" description="TonB C-terminal domain-containing protein" evidence="1">
    <location>
        <begin position="22"/>
        <end position="301"/>
    </location>
</feature>
<dbReference type="Proteomes" id="UP000241736">
    <property type="component" value="Unassembled WGS sequence"/>
</dbReference>
<dbReference type="OrthoDB" id="5938647at2"/>
<feature type="signal peptide" evidence="1">
    <location>
        <begin position="1"/>
        <end position="21"/>
    </location>
</feature>
<evidence type="ECO:0000256" key="1">
    <source>
        <dbReference type="SAM" id="SignalP"/>
    </source>
</evidence>
<dbReference type="RefSeq" id="WP_106989167.1">
    <property type="nucleotide sequence ID" value="NZ_KZ679084.1"/>
</dbReference>
<dbReference type="AlphaFoldDB" id="A0A2P6MCQ8"/>
<keyword evidence="3" id="KW-1185">Reference proteome</keyword>
<protein>
    <recommendedName>
        <fullName evidence="4">TonB C-terminal domain-containing protein</fullName>
    </recommendedName>
</protein>
<proteinExistence type="predicted"/>